<keyword evidence="3" id="KW-1185">Reference proteome</keyword>
<dbReference type="Proteomes" id="UP001500280">
    <property type="component" value="Unassembled WGS sequence"/>
</dbReference>
<name>A0ABP4UK63_9ACTN</name>
<protein>
    <submittedName>
        <fullName evidence="2">Uncharacterized protein</fullName>
    </submittedName>
</protein>
<feature type="transmembrane region" description="Helical" evidence="1">
    <location>
        <begin position="55"/>
        <end position="75"/>
    </location>
</feature>
<accession>A0ABP4UK63</accession>
<gene>
    <name evidence="2" type="ORF">GCM10009745_63620</name>
</gene>
<sequence>MTATKWDPVDTAAERESSRRIISILIFSTFALTIIAAFLTVWLLDDGDPAGRADVALRIGSPVVAIVGTVLGFYFGRESTT</sequence>
<dbReference type="RefSeq" id="WP_344160147.1">
    <property type="nucleotide sequence ID" value="NZ_BAAANF010000021.1"/>
</dbReference>
<evidence type="ECO:0000313" key="3">
    <source>
        <dbReference type="Proteomes" id="UP001500280"/>
    </source>
</evidence>
<organism evidence="2 3">
    <name type="scientific">Kribbella yunnanensis</name>
    <dbReference type="NCBI Taxonomy" id="190194"/>
    <lineage>
        <taxon>Bacteria</taxon>
        <taxon>Bacillati</taxon>
        <taxon>Actinomycetota</taxon>
        <taxon>Actinomycetes</taxon>
        <taxon>Propionibacteriales</taxon>
        <taxon>Kribbellaceae</taxon>
        <taxon>Kribbella</taxon>
    </lineage>
</organism>
<proteinExistence type="predicted"/>
<evidence type="ECO:0000256" key="1">
    <source>
        <dbReference type="SAM" id="Phobius"/>
    </source>
</evidence>
<reference evidence="3" key="1">
    <citation type="journal article" date="2019" name="Int. J. Syst. Evol. Microbiol.">
        <title>The Global Catalogue of Microorganisms (GCM) 10K type strain sequencing project: providing services to taxonomists for standard genome sequencing and annotation.</title>
        <authorList>
            <consortium name="The Broad Institute Genomics Platform"/>
            <consortium name="The Broad Institute Genome Sequencing Center for Infectious Disease"/>
            <person name="Wu L."/>
            <person name="Ma J."/>
        </authorList>
    </citation>
    <scope>NUCLEOTIDE SEQUENCE [LARGE SCALE GENOMIC DNA]</scope>
    <source>
        <strain evidence="3">JCM 14307</strain>
    </source>
</reference>
<feature type="transmembrane region" description="Helical" evidence="1">
    <location>
        <begin position="21"/>
        <end position="43"/>
    </location>
</feature>
<evidence type="ECO:0000313" key="2">
    <source>
        <dbReference type="EMBL" id="GAA1707038.1"/>
    </source>
</evidence>
<comment type="caution">
    <text evidence="2">The sequence shown here is derived from an EMBL/GenBank/DDBJ whole genome shotgun (WGS) entry which is preliminary data.</text>
</comment>
<dbReference type="EMBL" id="BAAANF010000021">
    <property type="protein sequence ID" value="GAA1707038.1"/>
    <property type="molecule type" value="Genomic_DNA"/>
</dbReference>
<keyword evidence="1" id="KW-1133">Transmembrane helix</keyword>
<keyword evidence="1" id="KW-0472">Membrane</keyword>
<keyword evidence="1" id="KW-0812">Transmembrane</keyword>